<dbReference type="OrthoDB" id="751203at2"/>
<dbReference type="STRING" id="49280.A9996_06220"/>
<sequence>MNKHISIIGCGWLGLPLASTLVKNGHTVKGSTTSVDKLDLLKHEGIHPFVVTISEEYIEGNISECLKGSEILIINIPPGLRKHPNADLVKKMQLLCTHIENSEIKNVLYVSSTSVYEETIEMPIITEDSPTNGQSSSSKQLIAAEQIFKINPNFKTTILRFGGLIGDDRYPAKFLSGKKDVKDPKGPVNLIHQNDCIGIIKAILENEQWQTDFNAAAPQHPTREHYYNAVCEAKNLPLPQFDHGTPSKGKIISSEKVEHLLNYEFLYKL</sequence>
<comment type="caution">
    <text evidence="2">The sequence shown here is derived from an EMBL/GenBank/DDBJ whole genome shotgun (WGS) entry which is preliminary data.</text>
</comment>
<protein>
    <submittedName>
        <fullName evidence="2">Nucleoside-diphosphate-sugar epimerase</fullName>
    </submittedName>
</protein>
<dbReference type="Pfam" id="PF03446">
    <property type="entry name" value="NAD_binding_2"/>
    <property type="match status" value="1"/>
</dbReference>
<dbReference type="RefSeq" id="WP_066432335.1">
    <property type="nucleotide sequence ID" value="NZ_LZRN01000009.1"/>
</dbReference>
<proteinExistence type="predicted"/>
<feature type="domain" description="6-phosphogluconate dehydrogenase NADP-binding" evidence="1">
    <location>
        <begin position="5"/>
        <end position="74"/>
    </location>
</feature>
<dbReference type="EMBL" id="QLLQ01000006">
    <property type="protein sequence ID" value="RAJ24519.1"/>
    <property type="molecule type" value="Genomic_DNA"/>
</dbReference>
<evidence type="ECO:0000313" key="3">
    <source>
        <dbReference type="Proteomes" id="UP000248987"/>
    </source>
</evidence>
<name>A0A1A7R2R1_9FLAO</name>
<dbReference type="Gene3D" id="3.40.50.720">
    <property type="entry name" value="NAD(P)-binding Rossmann-like Domain"/>
    <property type="match status" value="1"/>
</dbReference>
<dbReference type="InterPro" id="IPR036291">
    <property type="entry name" value="NAD(P)-bd_dom_sf"/>
</dbReference>
<accession>A0A1A7R2R1</accession>
<evidence type="ECO:0000259" key="1">
    <source>
        <dbReference type="Pfam" id="PF03446"/>
    </source>
</evidence>
<dbReference type="AlphaFoldDB" id="A0A1A7R2R1"/>
<gene>
    <name evidence="2" type="ORF">LX77_02073</name>
</gene>
<dbReference type="GO" id="GO:0005737">
    <property type="term" value="C:cytoplasm"/>
    <property type="evidence" value="ECO:0007669"/>
    <property type="project" value="TreeGrafter"/>
</dbReference>
<dbReference type="InterPro" id="IPR006115">
    <property type="entry name" value="6PGDH_NADP-bd"/>
</dbReference>
<dbReference type="InterPro" id="IPR051783">
    <property type="entry name" value="NAD(P)-dependent_oxidoreduct"/>
</dbReference>
<dbReference type="Proteomes" id="UP000248987">
    <property type="component" value="Unassembled WGS sequence"/>
</dbReference>
<evidence type="ECO:0000313" key="2">
    <source>
        <dbReference type="EMBL" id="RAJ24519.1"/>
    </source>
</evidence>
<reference evidence="2 3" key="1">
    <citation type="submission" date="2018-06" db="EMBL/GenBank/DDBJ databases">
        <title>Genomic Encyclopedia of Archaeal and Bacterial Type Strains, Phase II (KMG-II): from individual species to whole genera.</title>
        <authorList>
            <person name="Goeker M."/>
        </authorList>
    </citation>
    <scope>NUCLEOTIDE SEQUENCE [LARGE SCALE GENOMIC DNA]</scope>
    <source>
        <strain evidence="2 3">DSM 12408</strain>
    </source>
</reference>
<dbReference type="SUPFAM" id="SSF51735">
    <property type="entry name" value="NAD(P)-binding Rossmann-fold domains"/>
    <property type="match status" value="1"/>
</dbReference>
<organism evidence="2 3">
    <name type="scientific">Gelidibacter algens</name>
    <dbReference type="NCBI Taxonomy" id="49280"/>
    <lineage>
        <taxon>Bacteria</taxon>
        <taxon>Pseudomonadati</taxon>
        <taxon>Bacteroidota</taxon>
        <taxon>Flavobacteriia</taxon>
        <taxon>Flavobacteriales</taxon>
        <taxon>Flavobacteriaceae</taxon>
        <taxon>Gelidibacter</taxon>
    </lineage>
</organism>
<dbReference type="GO" id="GO:0004029">
    <property type="term" value="F:aldehyde dehydrogenase (NAD+) activity"/>
    <property type="evidence" value="ECO:0007669"/>
    <property type="project" value="TreeGrafter"/>
</dbReference>
<dbReference type="PANTHER" id="PTHR48079:SF6">
    <property type="entry name" value="NAD(P)-BINDING DOMAIN-CONTAINING PROTEIN-RELATED"/>
    <property type="match status" value="1"/>
</dbReference>
<dbReference type="PANTHER" id="PTHR48079">
    <property type="entry name" value="PROTEIN YEEZ"/>
    <property type="match status" value="1"/>
</dbReference>
<keyword evidence="3" id="KW-1185">Reference proteome</keyword>